<feature type="transmembrane region" description="Helical" evidence="1">
    <location>
        <begin position="137"/>
        <end position="154"/>
    </location>
</feature>
<evidence type="ECO:0000256" key="1">
    <source>
        <dbReference type="SAM" id="Phobius"/>
    </source>
</evidence>
<keyword evidence="1" id="KW-1133">Transmembrane helix</keyword>
<keyword evidence="1" id="KW-0812">Transmembrane</keyword>
<keyword evidence="3" id="KW-1185">Reference proteome</keyword>
<gene>
    <name evidence="2" type="ORF">SAMN04487936_101294</name>
</gene>
<proteinExistence type="predicted"/>
<feature type="transmembrane region" description="Helical" evidence="1">
    <location>
        <begin position="109"/>
        <end position="131"/>
    </location>
</feature>
<keyword evidence="1" id="KW-0472">Membrane</keyword>
<dbReference type="Proteomes" id="UP000183557">
    <property type="component" value="Unassembled WGS sequence"/>
</dbReference>
<dbReference type="AlphaFoldDB" id="A0A1I3PF32"/>
<organism evidence="2 3">
    <name type="scientific">Halobacillus dabanensis</name>
    <dbReference type="NCBI Taxonomy" id="240302"/>
    <lineage>
        <taxon>Bacteria</taxon>
        <taxon>Bacillati</taxon>
        <taxon>Bacillota</taxon>
        <taxon>Bacilli</taxon>
        <taxon>Bacillales</taxon>
        <taxon>Bacillaceae</taxon>
        <taxon>Halobacillus</taxon>
    </lineage>
</organism>
<name>A0A1I3PF32_HALDA</name>
<reference evidence="3" key="1">
    <citation type="submission" date="2016-10" db="EMBL/GenBank/DDBJ databases">
        <authorList>
            <person name="Varghese N."/>
            <person name="Submissions S."/>
        </authorList>
    </citation>
    <scope>NUCLEOTIDE SEQUENCE [LARGE SCALE GENOMIC DNA]</scope>
    <source>
        <strain evidence="3">CGMCC 1.3704</strain>
    </source>
</reference>
<feature type="transmembrane region" description="Helical" evidence="1">
    <location>
        <begin position="54"/>
        <end position="75"/>
    </location>
</feature>
<feature type="transmembrane region" description="Helical" evidence="1">
    <location>
        <begin position="81"/>
        <end position="102"/>
    </location>
</feature>
<sequence>MKEERTKTIVNEIRYWKQNRLLPTEYCDFLLALYTQGESQDGHENQYTNSSYGYLFYLWLALSLFLIPLSFLVIYFTEMGIIMQTGLLSSFVAVEWIHVNWLKYKESDWLLIPLTVVILVFLLASITLVQYFYGSGWSLYITLTLNCTLWVVVGRVCRVQALFYSGILGTILLFIYIVL</sequence>
<protein>
    <submittedName>
        <fullName evidence="2">Uncharacterized protein</fullName>
    </submittedName>
</protein>
<evidence type="ECO:0000313" key="2">
    <source>
        <dbReference type="EMBL" id="SFJ20031.1"/>
    </source>
</evidence>
<dbReference type="EMBL" id="FOSB01000001">
    <property type="protein sequence ID" value="SFJ20031.1"/>
    <property type="molecule type" value="Genomic_DNA"/>
</dbReference>
<feature type="transmembrane region" description="Helical" evidence="1">
    <location>
        <begin position="161"/>
        <end position="178"/>
    </location>
</feature>
<evidence type="ECO:0000313" key="3">
    <source>
        <dbReference type="Proteomes" id="UP000183557"/>
    </source>
</evidence>
<accession>A0A1I3PF32</accession>